<evidence type="ECO:0000313" key="2">
    <source>
        <dbReference type="Proteomes" id="UP000886501"/>
    </source>
</evidence>
<sequence length="224" mass="24429">MEANSAIRTLYLIGPSSTGKSTLFHAIVKDMGLDLGQCITEVARTVMKNTGFSRETVGDIGMQRAIMIAQLEQEHVARSVAGGGTVRVVLSDRSALDPVAYAVLTAANEDDARERMRVLVNTPEFQAALSRYREGTFILFKPMPEWLVDDGVRSVEKQGEVFEVFHGVLKELGIPYVELGEEIKDLQARVAFATGLIDPSGTNAPLLENGTMTLISWFLAGVKL</sequence>
<reference evidence="1" key="2">
    <citation type="journal article" date="2020" name="Nat. Commun.">
        <title>Large-scale genome sequencing of mycorrhizal fungi provides insights into the early evolution of symbiotic traits.</title>
        <authorList>
            <person name="Miyauchi S."/>
            <person name="Kiss E."/>
            <person name="Kuo A."/>
            <person name="Drula E."/>
            <person name="Kohler A."/>
            <person name="Sanchez-Garcia M."/>
            <person name="Morin E."/>
            <person name="Andreopoulos B."/>
            <person name="Barry K.W."/>
            <person name="Bonito G."/>
            <person name="Buee M."/>
            <person name="Carver A."/>
            <person name="Chen C."/>
            <person name="Cichocki N."/>
            <person name="Clum A."/>
            <person name="Culley D."/>
            <person name="Crous P.W."/>
            <person name="Fauchery L."/>
            <person name="Girlanda M."/>
            <person name="Hayes R.D."/>
            <person name="Keri Z."/>
            <person name="LaButti K."/>
            <person name="Lipzen A."/>
            <person name="Lombard V."/>
            <person name="Magnuson J."/>
            <person name="Maillard F."/>
            <person name="Murat C."/>
            <person name="Nolan M."/>
            <person name="Ohm R.A."/>
            <person name="Pangilinan J."/>
            <person name="Pereira M.F."/>
            <person name="Perotto S."/>
            <person name="Peter M."/>
            <person name="Pfister S."/>
            <person name="Riley R."/>
            <person name="Sitrit Y."/>
            <person name="Stielow J.B."/>
            <person name="Szollosi G."/>
            <person name="Zifcakova L."/>
            <person name="Stursova M."/>
            <person name="Spatafora J.W."/>
            <person name="Tedersoo L."/>
            <person name="Vaario L.M."/>
            <person name="Yamada A."/>
            <person name="Yan M."/>
            <person name="Wang P."/>
            <person name="Xu J."/>
            <person name="Bruns T."/>
            <person name="Baldrian P."/>
            <person name="Vilgalys R."/>
            <person name="Dunand C."/>
            <person name="Henrissat B."/>
            <person name="Grigoriev I.V."/>
            <person name="Hibbett D."/>
            <person name="Nagy L.G."/>
            <person name="Martin F.M."/>
        </authorList>
    </citation>
    <scope>NUCLEOTIDE SEQUENCE</scope>
    <source>
        <strain evidence="1">P2</strain>
    </source>
</reference>
<reference evidence="1" key="1">
    <citation type="submission" date="2019-10" db="EMBL/GenBank/DDBJ databases">
        <authorList>
            <consortium name="DOE Joint Genome Institute"/>
            <person name="Kuo A."/>
            <person name="Miyauchi S."/>
            <person name="Kiss E."/>
            <person name="Drula E."/>
            <person name="Kohler A."/>
            <person name="Sanchez-Garcia M."/>
            <person name="Andreopoulos B."/>
            <person name="Barry K.W."/>
            <person name="Bonito G."/>
            <person name="Buee M."/>
            <person name="Carver A."/>
            <person name="Chen C."/>
            <person name="Cichocki N."/>
            <person name="Clum A."/>
            <person name="Culley D."/>
            <person name="Crous P.W."/>
            <person name="Fauchery L."/>
            <person name="Girlanda M."/>
            <person name="Hayes R."/>
            <person name="Keri Z."/>
            <person name="Labutti K."/>
            <person name="Lipzen A."/>
            <person name="Lombard V."/>
            <person name="Magnuson J."/>
            <person name="Maillard F."/>
            <person name="Morin E."/>
            <person name="Murat C."/>
            <person name="Nolan M."/>
            <person name="Ohm R."/>
            <person name="Pangilinan J."/>
            <person name="Pereira M."/>
            <person name="Perotto S."/>
            <person name="Peter M."/>
            <person name="Riley R."/>
            <person name="Sitrit Y."/>
            <person name="Stielow B."/>
            <person name="Szollosi G."/>
            <person name="Zifcakova L."/>
            <person name="Stursova M."/>
            <person name="Spatafora J.W."/>
            <person name="Tedersoo L."/>
            <person name="Vaario L.-M."/>
            <person name="Yamada A."/>
            <person name="Yan M."/>
            <person name="Wang P."/>
            <person name="Xu J."/>
            <person name="Bruns T."/>
            <person name="Baldrian P."/>
            <person name="Vilgalys R."/>
            <person name="Henrissat B."/>
            <person name="Grigoriev I.V."/>
            <person name="Hibbett D."/>
            <person name="Nagy L.G."/>
            <person name="Martin F.M."/>
        </authorList>
    </citation>
    <scope>NUCLEOTIDE SEQUENCE</scope>
    <source>
        <strain evidence="1">P2</strain>
    </source>
</reference>
<comment type="caution">
    <text evidence="1">The sequence shown here is derived from an EMBL/GenBank/DDBJ whole genome shotgun (WGS) entry which is preliminary data.</text>
</comment>
<dbReference type="Proteomes" id="UP000886501">
    <property type="component" value="Unassembled WGS sequence"/>
</dbReference>
<name>A0ACB6Z3Q6_THEGA</name>
<gene>
    <name evidence="1" type="ORF">BDM02DRAFT_3157297</name>
</gene>
<accession>A0ACB6Z3Q6</accession>
<keyword evidence="2" id="KW-1185">Reference proteome</keyword>
<dbReference type="EMBL" id="MU118166">
    <property type="protein sequence ID" value="KAF9644028.1"/>
    <property type="molecule type" value="Genomic_DNA"/>
</dbReference>
<organism evidence="1 2">
    <name type="scientific">Thelephora ganbajun</name>
    <name type="common">Ganba fungus</name>
    <dbReference type="NCBI Taxonomy" id="370292"/>
    <lineage>
        <taxon>Eukaryota</taxon>
        <taxon>Fungi</taxon>
        <taxon>Dikarya</taxon>
        <taxon>Basidiomycota</taxon>
        <taxon>Agaricomycotina</taxon>
        <taxon>Agaricomycetes</taxon>
        <taxon>Thelephorales</taxon>
        <taxon>Thelephoraceae</taxon>
        <taxon>Thelephora</taxon>
    </lineage>
</organism>
<proteinExistence type="predicted"/>
<protein>
    <submittedName>
        <fullName evidence="1">Uncharacterized protein</fullName>
    </submittedName>
</protein>
<evidence type="ECO:0000313" key="1">
    <source>
        <dbReference type="EMBL" id="KAF9644028.1"/>
    </source>
</evidence>